<dbReference type="RefSeq" id="WP_158204454.1">
    <property type="nucleotide sequence ID" value="NZ_WSZK01000015.1"/>
</dbReference>
<evidence type="ECO:0000256" key="1">
    <source>
        <dbReference type="SAM" id="MobiDB-lite"/>
    </source>
</evidence>
<protein>
    <submittedName>
        <fullName evidence="2">Uncharacterized protein</fullName>
    </submittedName>
</protein>
<comment type="caution">
    <text evidence="2">The sequence shown here is derived from an EMBL/GenBank/DDBJ whole genome shotgun (WGS) entry which is preliminary data.</text>
</comment>
<organism evidence="2 3">
    <name type="scientific">Halomarina oriensis</name>
    <dbReference type="NCBI Taxonomy" id="671145"/>
    <lineage>
        <taxon>Archaea</taxon>
        <taxon>Methanobacteriati</taxon>
        <taxon>Methanobacteriota</taxon>
        <taxon>Stenosarchaea group</taxon>
        <taxon>Halobacteria</taxon>
        <taxon>Halobacteriales</taxon>
        <taxon>Natronomonadaceae</taxon>
        <taxon>Halomarina</taxon>
    </lineage>
</organism>
<dbReference type="EMBL" id="WSZK01000015">
    <property type="protein sequence ID" value="MWG34816.1"/>
    <property type="molecule type" value="Genomic_DNA"/>
</dbReference>
<reference evidence="2 3" key="1">
    <citation type="submission" date="2019-12" db="EMBL/GenBank/DDBJ databases">
        <title>Halocatena pleomorpha gen. nov. sp. nov., an extremely halophilic archaeon of family Halobacteriaceae isolated from saltpan soil.</title>
        <authorList>
            <person name="Pal Y."/>
            <person name="Verma A."/>
            <person name="Krishnamurthi S."/>
            <person name="Kumar P."/>
        </authorList>
    </citation>
    <scope>NUCLEOTIDE SEQUENCE [LARGE SCALE GENOMIC DNA]</scope>
    <source>
        <strain evidence="2 3">JCM 16495</strain>
    </source>
</reference>
<gene>
    <name evidence="2" type="ORF">GQS65_09980</name>
</gene>
<name>A0A6B0GIW3_9EURY</name>
<sequence>MPETPYHGWNTPIVGGDADVWGEKLNTILGVNELDADVIKKGPTTGTPPKPVDPPEKEGRWYLATDTTDPRNGNSTSLPHLFYDNGDQWITIWDGDAKTLGGAEPNQFARTDTYNIFTEGAEFYGNIQFTRGPRLTTDTTSNLLLYTDTAASSVILYDAVNSQNILNAKVGGDVVAENGRFVVQENTFRVETAANDVMRFVDTSGGSNTNPFTYRFDDRGFRLFAGGTGGVGSALLVDHDSGDVSVPNGTVEDENGPLANTSDIPDVPPPSEQLRTCEFQIQTVPDGGDFAESRVRVPSGKSLNVIEVGVQTAAGSTSADYFVEVRDGSDNYVAGSSSKYTDYSGAPPAIGGADDVRFKLVNNSSSGSADLTGYIHYTIT</sequence>
<evidence type="ECO:0000313" key="2">
    <source>
        <dbReference type="EMBL" id="MWG34816.1"/>
    </source>
</evidence>
<proteinExistence type="predicted"/>
<evidence type="ECO:0000313" key="3">
    <source>
        <dbReference type="Proteomes" id="UP000451471"/>
    </source>
</evidence>
<feature type="region of interest" description="Disordered" evidence="1">
    <location>
        <begin position="250"/>
        <end position="271"/>
    </location>
</feature>
<keyword evidence="3" id="KW-1185">Reference proteome</keyword>
<dbReference type="Proteomes" id="UP000451471">
    <property type="component" value="Unassembled WGS sequence"/>
</dbReference>
<feature type="region of interest" description="Disordered" evidence="1">
    <location>
        <begin position="39"/>
        <end position="58"/>
    </location>
</feature>
<dbReference type="AlphaFoldDB" id="A0A6B0GIW3"/>
<accession>A0A6B0GIW3</accession>
<dbReference type="OrthoDB" id="387739at2157"/>